<comment type="caution">
    <text evidence="2">The sequence shown here is derived from an EMBL/GenBank/DDBJ whole genome shotgun (WGS) entry which is preliminary data.</text>
</comment>
<accession>A0A9W8JT82</accession>
<feature type="compositionally biased region" description="Polar residues" evidence="1">
    <location>
        <begin position="79"/>
        <end position="91"/>
    </location>
</feature>
<feature type="region of interest" description="Disordered" evidence="1">
    <location>
        <begin position="1"/>
        <end position="128"/>
    </location>
</feature>
<dbReference type="AlphaFoldDB" id="A0A9W8JT82"/>
<feature type="compositionally biased region" description="Polar residues" evidence="1">
    <location>
        <begin position="1"/>
        <end position="13"/>
    </location>
</feature>
<reference evidence="2" key="1">
    <citation type="submission" date="2022-07" db="EMBL/GenBank/DDBJ databases">
        <title>Genome Sequence of Agrocybe chaxingu.</title>
        <authorList>
            <person name="Buettner E."/>
        </authorList>
    </citation>
    <scope>NUCLEOTIDE SEQUENCE</scope>
    <source>
        <strain evidence="2">MP-N11</strain>
    </source>
</reference>
<proteinExistence type="predicted"/>
<feature type="compositionally biased region" description="Basic and acidic residues" evidence="1">
    <location>
        <begin position="20"/>
        <end position="32"/>
    </location>
</feature>
<keyword evidence="3" id="KW-1185">Reference proteome</keyword>
<dbReference type="EMBL" id="JANKHO010001055">
    <property type="protein sequence ID" value="KAJ3504090.1"/>
    <property type="molecule type" value="Genomic_DNA"/>
</dbReference>
<evidence type="ECO:0000313" key="3">
    <source>
        <dbReference type="Proteomes" id="UP001148786"/>
    </source>
</evidence>
<feature type="compositionally biased region" description="Polar residues" evidence="1">
    <location>
        <begin position="107"/>
        <end position="118"/>
    </location>
</feature>
<evidence type="ECO:0000256" key="1">
    <source>
        <dbReference type="SAM" id="MobiDB-lite"/>
    </source>
</evidence>
<organism evidence="2 3">
    <name type="scientific">Agrocybe chaxingu</name>
    <dbReference type="NCBI Taxonomy" id="84603"/>
    <lineage>
        <taxon>Eukaryota</taxon>
        <taxon>Fungi</taxon>
        <taxon>Dikarya</taxon>
        <taxon>Basidiomycota</taxon>
        <taxon>Agaricomycotina</taxon>
        <taxon>Agaricomycetes</taxon>
        <taxon>Agaricomycetidae</taxon>
        <taxon>Agaricales</taxon>
        <taxon>Agaricineae</taxon>
        <taxon>Strophariaceae</taxon>
        <taxon>Agrocybe</taxon>
    </lineage>
</organism>
<sequence>MSGTNNQPSTTEAGTGEMGGRVEGKQQPEQKKATTSALSEREGAATARQQPALSATPAPLPSFIQGSSKDQPVERSPVRQMSTPSSVNTPEGSRPLAPVRHPEQIVPGSQSSRTTTAAVPSEQRARTDIQPQPFQRWANLRSWAIARIPHFTCPSLCPRPLRILQLQLGVLPPCHCPHKGTPDRNKTPLEADLVLQRHLQLGHSRTPASLSYGITPPPDPTKPYTFPGSTAPSHTPRRSKPLVPTTIFHTSTHFRHLRVR</sequence>
<protein>
    <submittedName>
        <fullName evidence="2">Uncharacterized protein</fullName>
    </submittedName>
</protein>
<name>A0A9W8JT82_9AGAR</name>
<gene>
    <name evidence="2" type="ORF">NLJ89_g8118</name>
</gene>
<evidence type="ECO:0000313" key="2">
    <source>
        <dbReference type="EMBL" id="KAJ3504090.1"/>
    </source>
</evidence>
<dbReference type="Proteomes" id="UP001148786">
    <property type="component" value="Unassembled WGS sequence"/>
</dbReference>
<feature type="region of interest" description="Disordered" evidence="1">
    <location>
        <begin position="206"/>
        <end position="242"/>
    </location>
</feature>